<name>A0A2S8BL87_9MYCO</name>
<dbReference type="EMBL" id="PPEA01000343">
    <property type="protein sequence ID" value="PQM47393.1"/>
    <property type="molecule type" value="Genomic_DNA"/>
</dbReference>
<comment type="caution">
    <text evidence="2">The sequence shown here is derived from an EMBL/GenBank/DDBJ whole genome shotgun (WGS) entry which is preliminary data.</text>
</comment>
<protein>
    <submittedName>
        <fullName evidence="2">Uncharacterized protein</fullName>
    </submittedName>
</protein>
<feature type="compositionally biased region" description="Polar residues" evidence="1">
    <location>
        <begin position="10"/>
        <end position="21"/>
    </location>
</feature>
<sequence>MRVSDERAASSAQSRMNDTSAARINSCGVRAPISLISARIRSKVCTASDSLAAVFGGAT</sequence>
<proteinExistence type="predicted"/>
<evidence type="ECO:0000313" key="2">
    <source>
        <dbReference type="EMBL" id="PQM47393.1"/>
    </source>
</evidence>
<feature type="region of interest" description="Disordered" evidence="1">
    <location>
        <begin position="1"/>
        <end position="21"/>
    </location>
</feature>
<accession>A0A2S8BL87</accession>
<organism evidence="2 3">
    <name type="scientific">Mycobacterium talmoniae</name>
    <dbReference type="NCBI Taxonomy" id="1858794"/>
    <lineage>
        <taxon>Bacteria</taxon>
        <taxon>Bacillati</taxon>
        <taxon>Actinomycetota</taxon>
        <taxon>Actinomycetes</taxon>
        <taxon>Mycobacteriales</taxon>
        <taxon>Mycobacteriaceae</taxon>
        <taxon>Mycobacterium</taxon>
    </lineage>
</organism>
<dbReference type="AlphaFoldDB" id="A0A2S8BL87"/>
<evidence type="ECO:0000313" key="3">
    <source>
        <dbReference type="Proteomes" id="UP000238296"/>
    </source>
</evidence>
<reference evidence="2 3" key="1">
    <citation type="journal article" date="2017" name="Int. J. Syst. Evol. Microbiol.">
        <title>Mycobacterium talmoniae sp. nov., a slowly growing mycobacterium isolated from human respiratory samples.</title>
        <authorList>
            <person name="Davidson R.M."/>
            <person name="DeGroote M.A."/>
            <person name="Marola J.L."/>
            <person name="Buss S."/>
            <person name="Jones V."/>
            <person name="McNeil M.R."/>
            <person name="Freifeld A.G."/>
            <person name="Elaine Epperson L."/>
            <person name="Hasan N.A."/>
            <person name="Jackson M."/>
            <person name="Iwen P.C."/>
            <person name="Salfinger M."/>
            <person name="Strong M."/>
        </authorList>
    </citation>
    <scope>NUCLEOTIDE SEQUENCE [LARGE SCALE GENOMIC DNA]</scope>
    <source>
        <strain evidence="2 3">ATCC BAA-2683</strain>
    </source>
</reference>
<gene>
    <name evidence="2" type="ORF">C1Y40_02424</name>
</gene>
<dbReference type="Proteomes" id="UP000238296">
    <property type="component" value="Unassembled WGS sequence"/>
</dbReference>
<evidence type="ECO:0000256" key="1">
    <source>
        <dbReference type="SAM" id="MobiDB-lite"/>
    </source>
</evidence>